<dbReference type="Gene3D" id="3.40.710.10">
    <property type="entry name" value="DD-peptidase/beta-lactamase superfamily"/>
    <property type="match status" value="1"/>
</dbReference>
<protein>
    <submittedName>
        <fullName evidence="1">Class A extended-spectrum beta-lactamase CTX-M-116</fullName>
    </submittedName>
</protein>
<keyword evidence="1" id="KW-0614">Plasmid</keyword>
<dbReference type="AlphaFoldDB" id="A0A3G4RTK3"/>
<dbReference type="InterPro" id="IPR012338">
    <property type="entry name" value="Beta-lactam/transpept-like"/>
</dbReference>
<name>A0A3G4RTK3_ECOLX</name>
<sequence>MDERQYHRCSEHSGWTACFLGCGDKTGSGDYGTTNDIAVIWPKDRAPLILVTYFTQPQPKAESRRDVLASVAKIVTNGL</sequence>
<dbReference type="SUPFAM" id="SSF56601">
    <property type="entry name" value="beta-lactamase/transpeptidase-like"/>
    <property type="match status" value="1"/>
</dbReference>
<geneLocation type="plasmid" evidence="1">
    <name>p12-034</name>
</geneLocation>
<proteinExistence type="predicted"/>
<gene>
    <name evidence="1" type="ORF">D0368_00251</name>
</gene>
<dbReference type="EMBL" id="MH847276">
    <property type="protein sequence ID" value="AYU69005.1"/>
    <property type="molecule type" value="Genomic_DNA"/>
</dbReference>
<evidence type="ECO:0000313" key="1">
    <source>
        <dbReference type="EMBL" id="AYU69005.1"/>
    </source>
</evidence>
<reference evidence="1" key="1">
    <citation type="journal article" date="2018" name="Vet. Microbiol.">
        <title>Characterization of plasmids harboring blaCTX-M genes in Escherichia coli from French pigs.</title>
        <authorList>
            <person name="Lucas P."/>
            <person name="Jouy E."/>
            <person name="Le Devendec L."/>
            <person name="de Boisseson C."/>
            <person name="Perrin-Guyomard A."/>
            <person name="Jove T."/>
            <person name="Blanchard Y."/>
            <person name="Touzain F."/>
            <person name="Kempf I."/>
        </authorList>
    </citation>
    <scope>NUCLEOTIDE SEQUENCE</scope>
    <source>
        <strain evidence="1">12-034</strain>
        <plasmid evidence="1">p12-034</plasmid>
    </source>
</reference>
<accession>A0A3G4RTK3</accession>
<organism evidence="1">
    <name type="scientific">Escherichia coli</name>
    <dbReference type="NCBI Taxonomy" id="562"/>
    <lineage>
        <taxon>Bacteria</taxon>
        <taxon>Pseudomonadati</taxon>
        <taxon>Pseudomonadota</taxon>
        <taxon>Gammaproteobacteria</taxon>
        <taxon>Enterobacterales</taxon>
        <taxon>Enterobacteriaceae</taxon>
        <taxon>Escherichia</taxon>
    </lineage>
</organism>